<evidence type="ECO:0000259" key="3">
    <source>
        <dbReference type="Pfam" id="PF16344"/>
    </source>
</evidence>
<keyword evidence="5" id="KW-1185">Reference proteome</keyword>
<feature type="domain" description="FecR protein" evidence="2">
    <location>
        <begin position="163"/>
        <end position="260"/>
    </location>
</feature>
<dbReference type="RefSeq" id="WP_346086766.1">
    <property type="nucleotide sequence ID" value="NZ_BAAAZK010000007.1"/>
</dbReference>
<dbReference type="PANTHER" id="PTHR30273:SF2">
    <property type="entry name" value="PROTEIN FECR"/>
    <property type="match status" value="1"/>
</dbReference>
<comment type="caution">
    <text evidence="4">The sequence shown here is derived from an EMBL/GenBank/DDBJ whole genome shotgun (WGS) entry which is preliminary data.</text>
</comment>
<dbReference type="Pfam" id="PF04773">
    <property type="entry name" value="FecR"/>
    <property type="match status" value="1"/>
</dbReference>
<organism evidence="4 5">
    <name type="scientific">Sphingobacterium ginsenosidimutans</name>
    <dbReference type="NCBI Taxonomy" id="687845"/>
    <lineage>
        <taxon>Bacteria</taxon>
        <taxon>Pseudomonadati</taxon>
        <taxon>Bacteroidota</taxon>
        <taxon>Sphingobacteriia</taxon>
        <taxon>Sphingobacteriales</taxon>
        <taxon>Sphingobacteriaceae</taxon>
        <taxon>Sphingobacterium</taxon>
    </lineage>
</organism>
<name>A0ABP8A6C3_9SPHI</name>
<proteinExistence type="predicted"/>
<accession>A0ABP8A6C3</accession>
<dbReference type="Pfam" id="PF16344">
    <property type="entry name" value="FecR_C"/>
    <property type="match status" value="1"/>
</dbReference>
<keyword evidence="1" id="KW-1133">Transmembrane helix</keyword>
<dbReference type="EMBL" id="BAAAZK010000007">
    <property type="protein sequence ID" value="GAA4178855.1"/>
    <property type="molecule type" value="Genomic_DNA"/>
</dbReference>
<reference evidence="5" key="1">
    <citation type="journal article" date="2019" name="Int. J. Syst. Evol. Microbiol.">
        <title>The Global Catalogue of Microorganisms (GCM) 10K type strain sequencing project: providing services to taxonomists for standard genome sequencing and annotation.</title>
        <authorList>
            <consortium name="The Broad Institute Genomics Platform"/>
            <consortium name="The Broad Institute Genome Sequencing Center for Infectious Disease"/>
            <person name="Wu L."/>
            <person name="Ma J."/>
        </authorList>
    </citation>
    <scope>NUCLEOTIDE SEQUENCE [LARGE SCALE GENOMIC DNA]</scope>
    <source>
        <strain evidence="5">JCM 16722</strain>
    </source>
</reference>
<dbReference type="PANTHER" id="PTHR30273">
    <property type="entry name" value="PERIPLASMIC SIGNAL SENSOR AND SIGMA FACTOR ACTIVATOR FECR-RELATED"/>
    <property type="match status" value="1"/>
</dbReference>
<dbReference type="Gene3D" id="3.55.50.30">
    <property type="match status" value="1"/>
</dbReference>
<dbReference type="InterPro" id="IPR032508">
    <property type="entry name" value="FecR_C"/>
</dbReference>
<evidence type="ECO:0000313" key="4">
    <source>
        <dbReference type="EMBL" id="GAA4178855.1"/>
    </source>
</evidence>
<protein>
    <submittedName>
        <fullName evidence="4">DUF4974 domain-containing protein</fullName>
    </submittedName>
</protein>
<keyword evidence="1" id="KW-0812">Transmembrane</keyword>
<gene>
    <name evidence="4" type="ORF">GCM10022218_30460</name>
</gene>
<evidence type="ECO:0000256" key="1">
    <source>
        <dbReference type="SAM" id="Phobius"/>
    </source>
</evidence>
<evidence type="ECO:0000259" key="2">
    <source>
        <dbReference type="Pfam" id="PF04773"/>
    </source>
</evidence>
<dbReference type="InterPro" id="IPR006860">
    <property type="entry name" value="FecR"/>
</dbReference>
<evidence type="ECO:0000313" key="5">
    <source>
        <dbReference type="Proteomes" id="UP001500167"/>
    </source>
</evidence>
<keyword evidence="1" id="KW-0472">Membrane</keyword>
<sequence length="371" mass="41058">MKESEKLLLKYLEGQATPEEQAIVESWYHQLQTADVSGFDELQKQQQLELIRQQLPGYPIKKIRRWPRIAAAAILLFAFGAGIFYYSQSSHNNTLVTVPQHKDIAPGSVGATLTLANGKQILLGEAGEGEIARQAGVTVTKTADGQILYQILGNSTNAHSSNTLSTTNGQTYVVTLPDQTKIWLNAASSLTYSTALYTSKGQRRVELTGEAYFEVAKDKAHPFVVKTGDQEIEVLGTHFNINSYADEAAINTTLLEGSVRVIHGQRNQIIRPGQQAIATSKGITVREVDIDEIVDWKDGDFSLNHINFKTAMRKIARWYDVEFIYDSSVPADMEAGGWISRKNNLSAVLKLIESSGLAHFKIQGRKVYVSK</sequence>
<feature type="domain" description="Protein FecR C-terminal" evidence="3">
    <location>
        <begin position="301"/>
        <end position="369"/>
    </location>
</feature>
<dbReference type="Proteomes" id="UP001500167">
    <property type="component" value="Unassembled WGS sequence"/>
</dbReference>
<dbReference type="Gene3D" id="2.60.120.1440">
    <property type="match status" value="1"/>
</dbReference>
<feature type="transmembrane region" description="Helical" evidence="1">
    <location>
        <begin position="69"/>
        <end position="87"/>
    </location>
</feature>
<dbReference type="InterPro" id="IPR012373">
    <property type="entry name" value="Ferrdict_sens_TM"/>
</dbReference>
<dbReference type="PIRSF" id="PIRSF018266">
    <property type="entry name" value="FecR"/>
    <property type="match status" value="1"/>
</dbReference>